<feature type="region of interest" description="Disordered" evidence="1">
    <location>
        <begin position="40"/>
        <end position="139"/>
    </location>
</feature>
<feature type="non-terminal residue" evidence="2">
    <location>
        <position position="1"/>
    </location>
</feature>
<protein>
    <submittedName>
        <fullName evidence="2">Uncharacterized protein</fullName>
    </submittedName>
</protein>
<reference evidence="2" key="1">
    <citation type="submission" date="2020-02" db="EMBL/GenBank/DDBJ databases">
        <authorList>
            <person name="Meier V. D."/>
        </authorList>
    </citation>
    <scope>NUCLEOTIDE SEQUENCE</scope>
    <source>
        <strain evidence="2">AVDCRST_MAG48</strain>
    </source>
</reference>
<evidence type="ECO:0000313" key="2">
    <source>
        <dbReference type="EMBL" id="CAA9295433.1"/>
    </source>
</evidence>
<feature type="non-terminal residue" evidence="2">
    <location>
        <position position="139"/>
    </location>
</feature>
<feature type="compositionally biased region" description="Low complexity" evidence="1">
    <location>
        <begin position="129"/>
        <end position="139"/>
    </location>
</feature>
<feature type="region of interest" description="Disordered" evidence="1">
    <location>
        <begin position="1"/>
        <end position="27"/>
    </location>
</feature>
<dbReference type="AlphaFoldDB" id="A0A6J4K4P8"/>
<gene>
    <name evidence="2" type="ORF">AVDCRST_MAG48-913</name>
</gene>
<organism evidence="2">
    <name type="scientific">uncultured Friedmanniella sp</name>
    <dbReference type="NCBI Taxonomy" id="335381"/>
    <lineage>
        <taxon>Bacteria</taxon>
        <taxon>Bacillati</taxon>
        <taxon>Actinomycetota</taxon>
        <taxon>Actinomycetes</taxon>
        <taxon>Propionibacteriales</taxon>
        <taxon>Nocardioidaceae</taxon>
        <taxon>Friedmanniella</taxon>
        <taxon>environmental samples</taxon>
    </lineage>
</organism>
<accession>A0A6J4K4P8</accession>
<name>A0A6J4K4P8_9ACTN</name>
<sequence>GCTRRRDPGRGGDGPPPRRGERPADVPPVRWLLRRVVADVLPPGGLHHRRRRPVPRRPGRRDPRAGAGVDVEGAVRLLAAHPPDHRPGPRSRGGLLARGADRLPLPHPVAVAERGGDDRPGRPGRFRRGSAAAPPARTL</sequence>
<evidence type="ECO:0000256" key="1">
    <source>
        <dbReference type="SAM" id="MobiDB-lite"/>
    </source>
</evidence>
<dbReference type="EMBL" id="CADCTS010000132">
    <property type="protein sequence ID" value="CAA9295433.1"/>
    <property type="molecule type" value="Genomic_DNA"/>
</dbReference>
<feature type="compositionally biased region" description="Basic and acidic residues" evidence="1">
    <location>
        <begin position="1"/>
        <end position="24"/>
    </location>
</feature>
<proteinExistence type="predicted"/>
<feature type="compositionally biased region" description="Basic residues" evidence="1">
    <location>
        <begin position="46"/>
        <end position="59"/>
    </location>
</feature>